<dbReference type="AlphaFoldDB" id="A0A8H4QTB0"/>
<evidence type="ECO:0000313" key="1">
    <source>
        <dbReference type="EMBL" id="KAF4616967.1"/>
    </source>
</evidence>
<protein>
    <submittedName>
        <fullName evidence="1">Uncharacterized protein</fullName>
    </submittedName>
</protein>
<comment type="caution">
    <text evidence="1">The sequence shown here is derived from an EMBL/GenBank/DDBJ whole genome shotgun (WGS) entry which is preliminary data.</text>
</comment>
<sequence length="495" mass="54860">MRLAEGRNHDSKSEWHNVEFVIGHSVPALVLSSSTEGCSAQFVVQNALSLSLASRCSPIPMICDLQLSCRPIIALPARITTRIAPEIFNHILVNYCDLKNDLANFSTVSVTWLSLCRFYLFAEVKYRANFALFMQSSSHATSTIAPHIKKLYVAGNHVTEDGVILPIIKDFIFTLPNLRCLHLGHMMDIGIAQPPLSSMSVNGHSGYRLSSLIISSSHFAVFTHFIDFLEVSSALEDLSLDNMSCDGVGDLAEAGDTKRVSALEPSSLKRINIVFCHQIVTKILNWLQCRILSDCFIENAFNRRQSFPCLKSIHLPDILPAELLSVNGFLANVGSALEELDFGLVTQNDDLLDHQGAVSRRVLDLSSNINIKRLVFHHIILYHFPAKPTESGAGCSADGSPYLWLINSLSTISSTDIQSLGFHIWLSSESQLDILPWSTFDKIVAVVQPQQINFIISGFGTDTELVEGWFKKRLCNVVSGRQTEITFTFTGLYTP</sequence>
<evidence type="ECO:0000313" key="2">
    <source>
        <dbReference type="Proteomes" id="UP000521872"/>
    </source>
</evidence>
<dbReference type="Proteomes" id="UP000521872">
    <property type="component" value="Unassembled WGS sequence"/>
</dbReference>
<keyword evidence="2" id="KW-1185">Reference proteome</keyword>
<dbReference type="EMBL" id="JAACJL010000031">
    <property type="protein sequence ID" value="KAF4616967.1"/>
    <property type="molecule type" value="Genomic_DNA"/>
</dbReference>
<organism evidence="1 2">
    <name type="scientific">Agrocybe pediades</name>
    <dbReference type="NCBI Taxonomy" id="84607"/>
    <lineage>
        <taxon>Eukaryota</taxon>
        <taxon>Fungi</taxon>
        <taxon>Dikarya</taxon>
        <taxon>Basidiomycota</taxon>
        <taxon>Agaricomycotina</taxon>
        <taxon>Agaricomycetes</taxon>
        <taxon>Agaricomycetidae</taxon>
        <taxon>Agaricales</taxon>
        <taxon>Agaricineae</taxon>
        <taxon>Strophariaceae</taxon>
        <taxon>Agrocybe</taxon>
    </lineage>
</organism>
<reference evidence="1 2" key="1">
    <citation type="submission" date="2019-12" db="EMBL/GenBank/DDBJ databases">
        <authorList>
            <person name="Floudas D."/>
            <person name="Bentzer J."/>
            <person name="Ahren D."/>
            <person name="Johansson T."/>
            <person name="Persson P."/>
            <person name="Tunlid A."/>
        </authorList>
    </citation>
    <scope>NUCLEOTIDE SEQUENCE [LARGE SCALE GENOMIC DNA]</scope>
    <source>
        <strain evidence="1 2">CBS 102.39</strain>
    </source>
</reference>
<accession>A0A8H4QTB0</accession>
<gene>
    <name evidence="1" type="ORF">D9613_008528</name>
</gene>
<name>A0A8H4QTB0_9AGAR</name>
<proteinExistence type="predicted"/>
<dbReference type="SUPFAM" id="SSF52058">
    <property type="entry name" value="L domain-like"/>
    <property type="match status" value="1"/>
</dbReference>